<evidence type="ECO:0000313" key="1">
    <source>
        <dbReference type="EMBL" id="EPR70331.1"/>
    </source>
</evidence>
<protein>
    <submittedName>
        <fullName evidence="1">Uncharacterized protein</fullName>
    </submittedName>
</protein>
<name>S7VK83_9FLAO</name>
<dbReference type="AlphaFoldDB" id="S7VK83"/>
<proteinExistence type="predicted"/>
<organism evidence="1 2">
    <name type="scientific">Winogradskyella psychrotolerans RS-3</name>
    <dbReference type="NCBI Taxonomy" id="641526"/>
    <lineage>
        <taxon>Bacteria</taxon>
        <taxon>Pseudomonadati</taxon>
        <taxon>Bacteroidota</taxon>
        <taxon>Flavobacteriia</taxon>
        <taxon>Flavobacteriales</taxon>
        <taxon>Flavobacteriaceae</taxon>
        <taxon>Winogradskyella</taxon>
    </lineage>
</organism>
<comment type="caution">
    <text evidence="1">The sequence shown here is derived from an EMBL/GenBank/DDBJ whole genome shotgun (WGS) entry which is preliminary data.</text>
</comment>
<gene>
    <name evidence="1" type="ORF">ADIWIN_3687</name>
</gene>
<sequence length="42" mass="4811">MMNTKNGSKALKLGVIGLIDDMNLFFVRITKSRKQVNTWELV</sequence>
<keyword evidence="2" id="KW-1185">Reference proteome</keyword>
<dbReference type="Proteomes" id="UP000014962">
    <property type="component" value="Unassembled WGS sequence"/>
</dbReference>
<evidence type="ECO:0000313" key="2">
    <source>
        <dbReference type="Proteomes" id="UP000014962"/>
    </source>
</evidence>
<accession>S7VK83</accession>
<dbReference type="EMBL" id="ATMR01000199">
    <property type="protein sequence ID" value="EPR70331.1"/>
    <property type="molecule type" value="Genomic_DNA"/>
</dbReference>
<reference evidence="1 2" key="1">
    <citation type="journal article" date="2013" name="Genome Announc.">
        <title>Draft Genome Sequence of Winogradskyella psychrotolerans RS-3T, Isolated from the Marine Transect of Kongsfjorden, Ny-Alesund, Svalbard, Arctic Ocean.</title>
        <authorList>
            <person name="Kumar Pinnaka A."/>
            <person name="Ara S."/>
            <person name="Singh A."/>
            <person name="Shivaji S."/>
        </authorList>
    </citation>
    <scope>NUCLEOTIDE SEQUENCE [LARGE SCALE GENOMIC DNA]</scope>
    <source>
        <strain evidence="1 2">RS-3</strain>
    </source>
</reference>